<dbReference type="EMBL" id="BMHY01000004">
    <property type="protein sequence ID" value="GGG70168.1"/>
    <property type="molecule type" value="Genomic_DNA"/>
</dbReference>
<dbReference type="Pfam" id="PF00391">
    <property type="entry name" value="PEP-utilizers"/>
    <property type="match status" value="1"/>
</dbReference>
<dbReference type="InterPro" id="IPR036637">
    <property type="entry name" value="Phosphohistidine_dom_sf"/>
</dbReference>
<evidence type="ECO:0000256" key="2">
    <source>
        <dbReference type="ARBA" id="ARBA00022741"/>
    </source>
</evidence>
<comment type="similarity">
    <text evidence="1">Belongs to the PEP-utilizing enzyme family.</text>
</comment>
<dbReference type="Proteomes" id="UP000600247">
    <property type="component" value="Unassembled WGS sequence"/>
</dbReference>
<comment type="caution">
    <text evidence="5">The sequence shown here is derived from an EMBL/GenBank/DDBJ whole genome shotgun (WGS) entry which is preliminary data.</text>
</comment>
<accession>A0A917H837</accession>
<evidence type="ECO:0000256" key="3">
    <source>
        <dbReference type="ARBA" id="ARBA00022840"/>
    </source>
</evidence>
<proteinExistence type="inferred from homology"/>
<dbReference type="InterPro" id="IPR006319">
    <property type="entry name" value="PEP_synth"/>
</dbReference>
<keyword evidence="6" id="KW-1185">Reference proteome</keyword>
<dbReference type="GO" id="GO:0008986">
    <property type="term" value="F:pyruvate, water dikinase activity"/>
    <property type="evidence" value="ECO:0007669"/>
    <property type="project" value="InterPro"/>
</dbReference>
<evidence type="ECO:0000256" key="1">
    <source>
        <dbReference type="ARBA" id="ARBA00007837"/>
    </source>
</evidence>
<evidence type="ECO:0000313" key="6">
    <source>
        <dbReference type="Proteomes" id="UP000600247"/>
    </source>
</evidence>
<keyword evidence="2" id="KW-0547">Nucleotide-binding</keyword>
<dbReference type="GO" id="GO:0005524">
    <property type="term" value="F:ATP binding"/>
    <property type="evidence" value="ECO:0007669"/>
    <property type="project" value="UniProtKB-KW"/>
</dbReference>
<dbReference type="InterPro" id="IPR008279">
    <property type="entry name" value="PEP-util_enz_mobile_dom"/>
</dbReference>
<dbReference type="PANTHER" id="PTHR43030">
    <property type="entry name" value="PHOSPHOENOLPYRUVATE SYNTHASE"/>
    <property type="match status" value="1"/>
</dbReference>
<reference evidence="5 6" key="1">
    <citation type="journal article" date="2014" name="Int. J. Syst. Evol. Microbiol.">
        <title>Complete genome sequence of Corynebacterium casei LMG S-19264T (=DSM 44701T), isolated from a smear-ripened cheese.</title>
        <authorList>
            <consortium name="US DOE Joint Genome Institute (JGI-PGF)"/>
            <person name="Walter F."/>
            <person name="Albersmeier A."/>
            <person name="Kalinowski J."/>
            <person name="Ruckert C."/>
        </authorList>
    </citation>
    <scope>NUCLEOTIDE SEQUENCE [LARGE SCALE GENOMIC DNA]</scope>
    <source>
        <strain evidence="5 6">CGMCC 1.15286</strain>
    </source>
</reference>
<keyword evidence="3" id="KW-0067">ATP-binding</keyword>
<organism evidence="5 6">
    <name type="scientific">Paenibacillus radicis</name>
    <name type="common">ex Gao et al. 2016</name>
    <dbReference type="NCBI Taxonomy" id="1737354"/>
    <lineage>
        <taxon>Bacteria</taxon>
        <taxon>Bacillati</taxon>
        <taxon>Bacillota</taxon>
        <taxon>Bacilli</taxon>
        <taxon>Bacillales</taxon>
        <taxon>Paenibacillaceae</taxon>
        <taxon>Paenibacillus</taxon>
    </lineage>
</organism>
<dbReference type="SUPFAM" id="SSF52009">
    <property type="entry name" value="Phosphohistidine domain"/>
    <property type="match status" value="1"/>
</dbReference>
<evidence type="ECO:0000259" key="4">
    <source>
        <dbReference type="Pfam" id="PF00391"/>
    </source>
</evidence>
<dbReference type="PANTHER" id="PTHR43030:SF1">
    <property type="entry name" value="PHOSPHOENOLPYRUVATE SYNTHASE"/>
    <property type="match status" value="1"/>
</dbReference>
<sequence>MIFFNRVRIMYQNEIEQLKPLVRDVYKKIHRYQLERTLSYELQMREAIAQTIPVLEVFIAHIPAYKSSYIKVLGRQEQLTSFDLIMCFDRAIYELHLYASLGKGIGRYANEAPWSKELRTLLNERQEIEPVNNIVGEFFLASGKAACSGHAEGTAVVLLSKDELRNVKLGDILVTTMTTPDFIEVAPLIAGLVTDRGGIVCHAAILAREFNLPCIVGCGNATETITSGQKIRIDAISGIVMGCESQ</sequence>
<evidence type="ECO:0000313" key="5">
    <source>
        <dbReference type="EMBL" id="GGG70168.1"/>
    </source>
</evidence>
<protein>
    <recommendedName>
        <fullName evidence="4">PEP-utilising enzyme mobile domain-containing protein</fullName>
    </recommendedName>
</protein>
<name>A0A917H837_9BACL</name>
<dbReference type="AlphaFoldDB" id="A0A917H837"/>
<gene>
    <name evidence="5" type="ORF">GCM10010918_26830</name>
</gene>
<feature type="domain" description="PEP-utilising enzyme mobile" evidence="4">
    <location>
        <begin position="170"/>
        <end position="238"/>
    </location>
</feature>
<dbReference type="Gene3D" id="3.50.30.10">
    <property type="entry name" value="Phosphohistidine domain"/>
    <property type="match status" value="1"/>
</dbReference>